<sequence length="91" mass="10263">MRHALDLTSMRLTVVSLETLNSATMKTFFDQMKDAYSKAPNIHLILDQGPYNTSKDTKKAAKEIQESKESAPTLAKDYILKVKTVLKCKKT</sequence>
<name>A0A023DYP4_9PROT</name>
<dbReference type="AlphaFoldDB" id="A0A023DYP4"/>
<evidence type="ECO:0000313" key="1">
    <source>
        <dbReference type="EMBL" id="GAJ45907.1"/>
    </source>
</evidence>
<evidence type="ECO:0008006" key="3">
    <source>
        <dbReference type="Google" id="ProtNLM"/>
    </source>
</evidence>
<reference evidence="1 2" key="1">
    <citation type="journal article" date="2014" name="FEMS Microbiol. Lett.">
        <title>Draft genome sequences of three Holospora species (Holospora obtusa, Holospora undulata, and Holospora elegans), endonuclear symbiotic bacteria of the ciliate Paramecium caudatum.</title>
        <authorList>
            <person name="Dohra H."/>
            <person name="Tanaka K."/>
            <person name="Suzuki T."/>
            <person name="Fujishima M."/>
            <person name="Suzuki H."/>
        </authorList>
    </citation>
    <scope>NUCLEOTIDE SEQUENCE [LARGE SCALE GENOMIC DNA]</scope>
    <source>
        <strain evidence="1 2">E1</strain>
    </source>
</reference>
<evidence type="ECO:0000313" key="2">
    <source>
        <dbReference type="Proteomes" id="UP000024842"/>
    </source>
</evidence>
<protein>
    <recommendedName>
        <fullName evidence="3">Tc1-like transposase DDE domain-containing protein</fullName>
    </recommendedName>
</protein>
<keyword evidence="2" id="KW-1185">Reference proteome</keyword>
<organism evidence="1 2">
    <name type="scientific">Holospora elegans E1</name>
    <dbReference type="NCBI Taxonomy" id="1427503"/>
    <lineage>
        <taxon>Bacteria</taxon>
        <taxon>Pseudomonadati</taxon>
        <taxon>Pseudomonadota</taxon>
        <taxon>Alphaproteobacteria</taxon>
        <taxon>Holosporales</taxon>
        <taxon>Holosporaceae</taxon>
        <taxon>Holospora</taxon>
    </lineage>
</organism>
<proteinExistence type="predicted"/>
<dbReference type="EMBL" id="BAUP01000043">
    <property type="protein sequence ID" value="GAJ45907.1"/>
    <property type="molecule type" value="Genomic_DNA"/>
</dbReference>
<accession>A0A023DYP4</accession>
<dbReference type="Proteomes" id="UP000024842">
    <property type="component" value="Unassembled WGS sequence"/>
</dbReference>
<comment type="caution">
    <text evidence="1">The sequence shown here is derived from an EMBL/GenBank/DDBJ whole genome shotgun (WGS) entry which is preliminary data.</text>
</comment>
<gene>
    <name evidence="1" type="ORF">HE1_00224</name>
</gene>